<protein>
    <submittedName>
        <fullName evidence="1">Uncharacterized protein</fullName>
    </submittedName>
</protein>
<dbReference type="RefSeq" id="WP_369940383.1">
    <property type="nucleotide sequence ID" value="NZ_JBCLUF010000003.1"/>
</dbReference>
<dbReference type="Proteomes" id="UP001565236">
    <property type="component" value="Unassembled WGS sequence"/>
</dbReference>
<comment type="caution">
    <text evidence="1">The sequence shown here is derived from an EMBL/GenBank/DDBJ whole genome shotgun (WGS) entry which is preliminary data.</text>
</comment>
<dbReference type="InterPro" id="IPR024079">
    <property type="entry name" value="MetalloPept_cat_dom_sf"/>
</dbReference>
<dbReference type="EMBL" id="JBCLUF010000003">
    <property type="protein sequence ID" value="MEY8661552.1"/>
    <property type="molecule type" value="Genomic_DNA"/>
</dbReference>
<accession>A0ABV4DM54</accession>
<organism evidence="1 2">
    <name type="scientific">Ligilactobacillus faecis</name>
    <dbReference type="NCBI Taxonomy" id="762833"/>
    <lineage>
        <taxon>Bacteria</taxon>
        <taxon>Bacillati</taxon>
        <taxon>Bacillota</taxon>
        <taxon>Bacilli</taxon>
        <taxon>Lactobacillales</taxon>
        <taxon>Lactobacillaceae</taxon>
        <taxon>Ligilactobacillus</taxon>
    </lineage>
</organism>
<reference evidence="1 2" key="1">
    <citation type="submission" date="2024-03" db="EMBL/GenBank/DDBJ databases">
        <title>Mouse gut bacterial collection (mGBC) of GemPharmatech.</title>
        <authorList>
            <person name="He Y."/>
            <person name="Dong L."/>
            <person name="Wu D."/>
            <person name="Gao X."/>
            <person name="Lin Z."/>
        </authorList>
    </citation>
    <scope>NUCLEOTIDE SEQUENCE [LARGE SCALE GENOMIC DNA]</scope>
    <source>
        <strain evidence="1 2">15-30</strain>
    </source>
</reference>
<sequence>MISRKIKMKGMNKMFTSLSKNNLNIDHESKAKLTFTTKDNIYTKYRKTADYLSKIATFSEEDVMDSILELESLYLNTEDINFGTFDAEEEVKIDYLKFAMEHPIKVLKVVYTTPPTYGTEGSKILSENILLDLENKYQRRNGEVYHINKYPDFKFRFLSYSRTFGYAHIIRTMRDEGIDFSTIKIAHTIKKLTYGSGNKKANCLQWNLDEVIPKDKWDKLPRLLDVEEDYLSYSGARCISSSLKNENPRVDPNNGYQFYLEKYRNRSIDRNKILTELDNFIRRTYLWSLQVQYDRNQEKITRSPAWIDKKHISLSTKEAMKNSSMNKFFSHLEFDNDVDLSKVPTFSKEVCLLIDNFLPKTSHPVLRLRKLGNHKALGMYVPVLNTIVVDFRDDNDFQKQHLSTLSGIGIQSFIHEYGHYLDYKYGSSVLSQRQEFSKITLKYQENITNLAKEIPLGHKLEYLLTPTEIFARAWELYVSSIGLSSPLMKTKDTYKILPEYYAFSDIKPEINSYFRNIFPDLEDKITVINNLRDDSNGTNNYENKLSYNPPLLEIQSGNIGILSFDI</sequence>
<gene>
    <name evidence="1" type="ORF">AALT52_01385</name>
</gene>
<proteinExistence type="predicted"/>
<dbReference type="Gene3D" id="3.40.390.10">
    <property type="entry name" value="Collagenase (Catalytic Domain)"/>
    <property type="match status" value="1"/>
</dbReference>
<evidence type="ECO:0000313" key="1">
    <source>
        <dbReference type="EMBL" id="MEY8661552.1"/>
    </source>
</evidence>
<name>A0ABV4DM54_9LACO</name>
<evidence type="ECO:0000313" key="2">
    <source>
        <dbReference type="Proteomes" id="UP001565236"/>
    </source>
</evidence>
<keyword evidence="2" id="KW-1185">Reference proteome</keyword>